<dbReference type="GO" id="GO:0005829">
    <property type="term" value="C:cytosol"/>
    <property type="evidence" value="ECO:0007669"/>
    <property type="project" value="TreeGrafter"/>
</dbReference>
<evidence type="ECO:0000313" key="3">
    <source>
        <dbReference type="Proteomes" id="UP000243515"/>
    </source>
</evidence>
<dbReference type="Pfam" id="PF10521">
    <property type="entry name" value="Tti2"/>
    <property type="match status" value="1"/>
</dbReference>
<dbReference type="SUPFAM" id="SSF48371">
    <property type="entry name" value="ARM repeat"/>
    <property type="match status" value="1"/>
</dbReference>
<protein>
    <submittedName>
        <fullName evidence="2">Uncharacterized protein</fullName>
    </submittedName>
</protein>
<sequence length="505" mass="56140">MKRTPRDRLKDLTDFTSSAGFTPSLDQLWRDISSNDDSIDHSKTLENLLVAQNVLRPLKSNVVSSEEDVEAANALYAWLARISLPAAEFADSLEAAYSDNKEKSRPLTETLRNSQVRLSLGVAVLGYLNNAFPLDGADNAVDVVTSLASFTSERDPWTTAETRQIALSVLESCLCSRDGALGRSLWPVLEDVLKSRIKPLFAKTKNPAITAAGRKNFHPPPRPRFDMAAMDPETKPWKFGDVYATTVLEWILSRYLVEAHFPLLVPAILALIDDESLPFKVRGCSLLSMFLTPLKEGHSDILQRTNLSSVFEDALVPCFLSIPTITPEDESLQLLGAAYPALLSVLRIRYQNASSEQVKEQKTAKTNRDIYIRHVANILRTNVIPSFHHISSTTVAEDSLIASFPFPRLSTFLLEQINTLLPELGIHTTKYLQEIIPPVCTALANPFGPAHPPLLLAAVATARCVILNAHPRIWRWRGELLGALCDCWSHVIDEEDQFVEQAKKP</sequence>
<accession>A0A232LPW7</accession>
<organism evidence="2 3">
    <name type="scientific">Elaphomyces granulatus</name>
    <dbReference type="NCBI Taxonomy" id="519963"/>
    <lineage>
        <taxon>Eukaryota</taxon>
        <taxon>Fungi</taxon>
        <taxon>Dikarya</taxon>
        <taxon>Ascomycota</taxon>
        <taxon>Pezizomycotina</taxon>
        <taxon>Eurotiomycetes</taxon>
        <taxon>Eurotiomycetidae</taxon>
        <taxon>Eurotiales</taxon>
        <taxon>Elaphomycetaceae</taxon>
        <taxon>Elaphomyces</taxon>
    </lineage>
</organism>
<gene>
    <name evidence="2" type="ORF">Egran_06037</name>
</gene>
<dbReference type="PANTHER" id="PTHR32226">
    <property type="entry name" value="TELO2-INTERACTING PROTEIN 2"/>
    <property type="match status" value="1"/>
</dbReference>
<feature type="non-terminal residue" evidence="2">
    <location>
        <position position="505"/>
    </location>
</feature>
<dbReference type="InterPro" id="IPR016024">
    <property type="entry name" value="ARM-type_fold"/>
</dbReference>
<dbReference type="InterPro" id="IPR018870">
    <property type="entry name" value="Tti2"/>
</dbReference>
<comment type="caution">
    <text evidence="2">The sequence shown here is derived from an EMBL/GenBank/DDBJ whole genome shotgun (WGS) entry which is preliminary data.</text>
</comment>
<reference evidence="2 3" key="1">
    <citation type="journal article" date="2015" name="Environ. Microbiol.">
        <title>Metagenome sequence of Elaphomyces granulatus from sporocarp tissue reveals Ascomycota ectomycorrhizal fingerprints of genome expansion and a Proteobacteria-rich microbiome.</title>
        <authorList>
            <person name="Quandt C.A."/>
            <person name="Kohler A."/>
            <person name="Hesse C.N."/>
            <person name="Sharpton T.J."/>
            <person name="Martin F."/>
            <person name="Spatafora J.W."/>
        </authorList>
    </citation>
    <scope>NUCLEOTIDE SEQUENCE [LARGE SCALE GENOMIC DNA]</scope>
    <source>
        <strain evidence="2 3">OSC145934</strain>
    </source>
</reference>
<keyword evidence="3" id="KW-1185">Reference proteome</keyword>
<dbReference type="Proteomes" id="UP000243515">
    <property type="component" value="Unassembled WGS sequence"/>
</dbReference>
<dbReference type="GO" id="GO:0005634">
    <property type="term" value="C:nucleus"/>
    <property type="evidence" value="ECO:0007669"/>
    <property type="project" value="TreeGrafter"/>
</dbReference>
<dbReference type="PANTHER" id="PTHR32226:SF2">
    <property type="entry name" value="TELO2-INTERACTING PROTEIN 2"/>
    <property type="match status" value="1"/>
</dbReference>
<evidence type="ECO:0000313" key="2">
    <source>
        <dbReference type="EMBL" id="OXV06195.1"/>
    </source>
</evidence>
<comment type="similarity">
    <text evidence="1">Belongs to the TTI2 family.</text>
</comment>
<name>A0A232LPW7_9EURO</name>
<proteinExistence type="inferred from homology"/>
<dbReference type="AlphaFoldDB" id="A0A232LPW7"/>
<evidence type="ECO:0000256" key="1">
    <source>
        <dbReference type="ARBA" id="ARBA00034736"/>
    </source>
</evidence>
<dbReference type="GO" id="GO:0110078">
    <property type="term" value="C:TTT Hsp90 cochaperone complex"/>
    <property type="evidence" value="ECO:0007669"/>
    <property type="project" value="InterPro"/>
</dbReference>
<dbReference type="EMBL" id="NPHW01006015">
    <property type="protein sequence ID" value="OXV06195.1"/>
    <property type="molecule type" value="Genomic_DNA"/>
</dbReference>
<dbReference type="OrthoDB" id="6417021at2759"/>